<dbReference type="PANTHER" id="PTHR39600:SF1">
    <property type="entry name" value="PEPTIDASE INHIBITOR I78 FAMILY PROTEIN"/>
    <property type="match status" value="1"/>
</dbReference>
<dbReference type="STRING" id="36646.A0A1V6UH92"/>
<feature type="compositionally biased region" description="Basic and acidic residues" evidence="1">
    <location>
        <begin position="47"/>
        <end position="73"/>
    </location>
</feature>
<dbReference type="AlphaFoldDB" id="A0A1V6UH92"/>
<proteinExistence type="predicted"/>
<feature type="region of interest" description="Disordered" evidence="1">
    <location>
        <begin position="47"/>
        <end position="79"/>
    </location>
</feature>
<dbReference type="PANTHER" id="PTHR39600">
    <property type="entry name" value="PEPTIDASE INHIBITOR I78 FAMILY PROTEIN"/>
    <property type="match status" value="1"/>
</dbReference>
<reference evidence="3" key="1">
    <citation type="journal article" date="2017" name="Nat. Microbiol.">
        <title>Global analysis of biosynthetic gene clusters reveals vast potential of secondary metabolite production in Penicillium species.</title>
        <authorList>
            <person name="Nielsen J.C."/>
            <person name="Grijseels S."/>
            <person name="Prigent S."/>
            <person name="Ji B."/>
            <person name="Dainat J."/>
            <person name="Nielsen K.F."/>
            <person name="Frisvad J.C."/>
            <person name="Workman M."/>
            <person name="Nielsen J."/>
        </authorList>
    </citation>
    <scope>NUCLEOTIDE SEQUENCE [LARGE SCALE GENOMIC DNA]</scope>
    <source>
        <strain evidence="3">IBT 31321</strain>
    </source>
</reference>
<protein>
    <recommendedName>
        <fullName evidence="4">Proteinase inhibitor I78</fullName>
    </recommendedName>
</protein>
<gene>
    <name evidence="2" type="ORF">PENCOP_c009G06287</name>
</gene>
<evidence type="ECO:0000256" key="1">
    <source>
        <dbReference type="SAM" id="MobiDB-lite"/>
    </source>
</evidence>
<dbReference type="Pfam" id="PF11720">
    <property type="entry name" value="Inhibitor_I78"/>
    <property type="match status" value="1"/>
</dbReference>
<name>A0A1V6UH92_9EURO</name>
<evidence type="ECO:0000313" key="3">
    <source>
        <dbReference type="Proteomes" id="UP000191500"/>
    </source>
</evidence>
<sequence>MPLVVPGINSSMGDKPEWLNKLMGKTLSDTSNETSFAKKDLPESHRILKPGDMKTQDHDPNRLNVHVNDDGTVHDVNYG</sequence>
<evidence type="ECO:0000313" key="2">
    <source>
        <dbReference type="EMBL" id="OQE37825.1"/>
    </source>
</evidence>
<keyword evidence="3" id="KW-1185">Reference proteome</keyword>
<organism evidence="2 3">
    <name type="scientific">Penicillium coprophilum</name>
    <dbReference type="NCBI Taxonomy" id="36646"/>
    <lineage>
        <taxon>Eukaryota</taxon>
        <taxon>Fungi</taxon>
        <taxon>Dikarya</taxon>
        <taxon>Ascomycota</taxon>
        <taxon>Pezizomycotina</taxon>
        <taxon>Eurotiomycetes</taxon>
        <taxon>Eurotiomycetidae</taxon>
        <taxon>Eurotiales</taxon>
        <taxon>Aspergillaceae</taxon>
        <taxon>Penicillium</taxon>
    </lineage>
</organism>
<accession>A0A1V6UH92</accession>
<dbReference type="InterPro" id="IPR021719">
    <property type="entry name" value="Prot_inh_I78"/>
</dbReference>
<dbReference type="Proteomes" id="UP000191500">
    <property type="component" value="Unassembled WGS sequence"/>
</dbReference>
<dbReference type="EMBL" id="MDDG01000009">
    <property type="protein sequence ID" value="OQE37825.1"/>
    <property type="molecule type" value="Genomic_DNA"/>
</dbReference>
<evidence type="ECO:0008006" key="4">
    <source>
        <dbReference type="Google" id="ProtNLM"/>
    </source>
</evidence>
<comment type="caution">
    <text evidence="2">The sequence shown here is derived from an EMBL/GenBank/DDBJ whole genome shotgun (WGS) entry which is preliminary data.</text>
</comment>
<dbReference type="Gene3D" id="3.30.10.10">
    <property type="entry name" value="Trypsin Inhibitor V, subunit A"/>
    <property type="match status" value="1"/>
</dbReference>